<feature type="domain" description="HTH cro/C1-type" evidence="1">
    <location>
        <begin position="6"/>
        <end position="39"/>
    </location>
</feature>
<reference evidence="2" key="1">
    <citation type="submission" date="2022-03" db="EMBL/GenBank/DDBJ databases">
        <title>Aurantimonas Liuensis sp. Nov., isolated from the hadal seawater of the Mariana Trench.</title>
        <authorList>
            <person name="Liu R."/>
        </authorList>
    </citation>
    <scope>NUCLEOTIDE SEQUENCE</scope>
    <source>
        <strain evidence="2">LRZ36</strain>
    </source>
</reference>
<evidence type="ECO:0000313" key="2">
    <source>
        <dbReference type="EMBL" id="MCP3055052.1"/>
    </source>
</evidence>
<dbReference type="InterPro" id="IPR001387">
    <property type="entry name" value="Cro/C1-type_HTH"/>
</dbReference>
<dbReference type="SMART" id="SM00530">
    <property type="entry name" value="HTH_XRE"/>
    <property type="match status" value="1"/>
</dbReference>
<evidence type="ECO:0000313" key="3">
    <source>
        <dbReference type="Proteomes" id="UP001155220"/>
    </source>
</evidence>
<dbReference type="CDD" id="cd00093">
    <property type="entry name" value="HTH_XRE"/>
    <property type="match status" value="1"/>
</dbReference>
<organism evidence="2 3">
    <name type="scientific">Aurantimonas marianensis</name>
    <dbReference type="NCBI Taxonomy" id="2920428"/>
    <lineage>
        <taxon>Bacteria</taxon>
        <taxon>Pseudomonadati</taxon>
        <taxon>Pseudomonadota</taxon>
        <taxon>Alphaproteobacteria</taxon>
        <taxon>Hyphomicrobiales</taxon>
        <taxon>Aurantimonadaceae</taxon>
        <taxon>Aurantimonas</taxon>
    </lineage>
</organism>
<gene>
    <name evidence="2" type="ORF">MJ956_07780</name>
</gene>
<protein>
    <submittedName>
        <fullName evidence="2">Helix-turn-helix domain-containing protein</fullName>
    </submittedName>
</protein>
<comment type="caution">
    <text evidence="2">The sequence shown here is derived from an EMBL/GenBank/DDBJ whole genome shotgun (WGS) entry which is preliminary data.</text>
</comment>
<dbReference type="AlphaFoldDB" id="A0A9X2HAX0"/>
<name>A0A9X2HAX0_9HYPH</name>
<dbReference type="PROSITE" id="PS50943">
    <property type="entry name" value="HTH_CROC1"/>
    <property type="match status" value="1"/>
</dbReference>
<dbReference type="SUPFAM" id="SSF47413">
    <property type="entry name" value="lambda repressor-like DNA-binding domains"/>
    <property type="match status" value="1"/>
</dbReference>
<accession>A0A9X2HAX0</accession>
<keyword evidence="3" id="KW-1185">Reference proteome</keyword>
<evidence type="ECO:0000259" key="1">
    <source>
        <dbReference type="PROSITE" id="PS50943"/>
    </source>
</evidence>
<dbReference type="InterPro" id="IPR010982">
    <property type="entry name" value="Lambda_DNA-bd_dom_sf"/>
</dbReference>
<dbReference type="Gene3D" id="1.10.260.40">
    <property type="entry name" value="lambda repressor-like DNA-binding domains"/>
    <property type="match status" value="1"/>
</dbReference>
<proteinExistence type="predicted"/>
<dbReference type="GO" id="GO:0003677">
    <property type="term" value="F:DNA binding"/>
    <property type="evidence" value="ECO:0007669"/>
    <property type="project" value="InterPro"/>
</dbReference>
<dbReference type="RefSeq" id="WP_253963916.1">
    <property type="nucleotide sequence ID" value="NZ_JALHBS010000043.1"/>
</dbReference>
<sequence length="79" mass="8976">MKPEAFRIWRKSLGLKQKDAADRLGLKKRVIQYYEKGHRDGKAVEIPKTVELACLALSLGYDSYDGHEIGQARTKDARS</sequence>
<dbReference type="Proteomes" id="UP001155220">
    <property type="component" value="Unassembled WGS sequence"/>
</dbReference>
<dbReference type="Pfam" id="PF01381">
    <property type="entry name" value="HTH_3"/>
    <property type="match status" value="1"/>
</dbReference>
<dbReference type="EMBL" id="JALHBS010000043">
    <property type="protein sequence ID" value="MCP3055052.1"/>
    <property type="molecule type" value="Genomic_DNA"/>
</dbReference>